<evidence type="ECO:0000256" key="9">
    <source>
        <dbReference type="ARBA" id="ARBA00022741"/>
    </source>
</evidence>
<feature type="domain" description="Protein kinase" evidence="16">
    <location>
        <begin position="59"/>
        <end position="394"/>
    </location>
</feature>
<evidence type="ECO:0000256" key="13">
    <source>
        <dbReference type="ARBA" id="ARBA00023288"/>
    </source>
</evidence>
<evidence type="ECO:0000313" key="17">
    <source>
        <dbReference type="EMBL" id="KAB5573576.1"/>
    </source>
</evidence>
<dbReference type="Pfam" id="PF25575">
    <property type="entry name" value="TPR_BSK1_C"/>
    <property type="match status" value="1"/>
</dbReference>
<evidence type="ECO:0000256" key="2">
    <source>
        <dbReference type="ARBA" id="ARBA00008684"/>
    </source>
</evidence>
<evidence type="ECO:0000313" key="18">
    <source>
        <dbReference type="Proteomes" id="UP000326939"/>
    </source>
</evidence>
<sequence length="553" mass="61745">MGCECSKLTKCCWSSDYNGSVPGDRNEDNEERSELDDLPAFREYSIETLRMATSGFAVENIVSEHGEKAPNVVYKGKLESQKRIAVKRFDRSAWLDARQFLEEARTVGQLRNHRLANLLGCCCEGDERLLVAEFMPNDTLAKHLFHCKFVSGALSFPLVLAIQKICSWFASHCSSLSSCFVFGVSTPNHDTKEQSCSFIPPKIFSLLNVDLLDSSGETQPMKWAMRLRVALHLAQALEYCTSKGRALYHDLNAYRIVFDDEGNPRLSCFGLMKNKKDGKSYSTNLAFTPPEYLRTGRVTPESAIYSFGTLLLDLLSGKHIPPSHALDLIRDRNIQMLTDSCLEGQFANDDGTELVRLASRCLQYEPRERPNPKSIVASLIPLQKDTEVPSHELMGIQDAAAALPLSPLGEACLRKDLTAIHEILEKLGYKDDEGAVTEMWTDQMQGMLNSKKKGDVAFRHKDFRAAAEFYSQFINIGTMVSPTVHARRSLSYLLSDMPQEALNDALQAQAIFPIWHIASYLQAAALLILGKENEAQAALKEGSTLEKKRNSNA</sequence>
<comment type="subcellular location">
    <subcellularLocation>
        <location evidence="1">Cell membrane</location>
        <topology evidence="1">Lipid-anchor</topology>
    </subcellularLocation>
</comment>
<dbReference type="PROSITE" id="PS50011">
    <property type="entry name" value="PROTEIN_KINASE_DOM"/>
    <property type="match status" value="1"/>
</dbReference>
<evidence type="ECO:0000256" key="4">
    <source>
        <dbReference type="ARBA" id="ARBA00022475"/>
    </source>
</evidence>
<dbReference type="InterPro" id="IPR045845">
    <property type="entry name" value="BSK"/>
</dbReference>
<organism evidence="17 18">
    <name type="scientific">Salix brachista</name>
    <dbReference type="NCBI Taxonomy" id="2182728"/>
    <lineage>
        <taxon>Eukaryota</taxon>
        <taxon>Viridiplantae</taxon>
        <taxon>Streptophyta</taxon>
        <taxon>Embryophyta</taxon>
        <taxon>Tracheophyta</taxon>
        <taxon>Spermatophyta</taxon>
        <taxon>Magnoliopsida</taxon>
        <taxon>eudicotyledons</taxon>
        <taxon>Gunneridae</taxon>
        <taxon>Pentapetalae</taxon>
        <taxon>rosids</taxon>
        <taxon>fabids</taxon>
        <taxon>Malpighiales</taxon>
        <taxon>Salicaceae</taxon>
        <taxon>Saliceae</taxon>
        <taxon>Salix</taxon>
    </lineage>
</organism>
<keyword evidence="9" id="KW-0547">Nucleotide-binding</keyword>
<name>A0A5N5P482_9ROSI</name>
<dbReference type="FunFam" id="1.25.40.10:FF:000016">
    <property type="entry name" value="probable serine/threonine-protein kinase At4g35230"/>
    <property type="match status" value="1"/>
</dbReference>
<evidence type="ECO:0000256" key="8">
    <source>
        <dbReference type="ARBA" id="ARBA00022707"/>
    </source>
</evidence>
<dbReference type="Pfam" id="PF07714">
    <property type="entry name" value="PK_Tyr_Ser-Thr"/>
    <property type="match status" value="1"/>
</dbReference>
<gene>
    <name evidence="17" type="ORF">DKX38_000770</name>
</gene>
<keyword evidence="6" id="KW-1070">Brassinosteroid signaling pathway</keyword>
<dbReference type="InterPro" id="IPR011009">
    <property type="entry name" value="Kinase-like_dom_sf"/>
</dbReference>
<evidence type="ECO:0000256" key="5">
    <source>
        <dbReference type="ARBA" id="ARBA00022527"/>
    </source>
</evidence>
<dbReference type="GO" id="GO:0005886">
    <property type="term" value="C:plasma membrane"/>
    <property type="evidence" value="ECO:0007669"/>
    <property type="project" value="UniProtKB-SubCell"/>
</dbReference>
<keyword evidence="10" id="KW-0418">Kinase</keyword>
<protein>
    <recommendedName>
        <fullName evidence="3">non-specific serine/threonine protein kinase</fullName>
        <ecNumber evidence="3">2.7.11.1</ecNumber>
    </recommendedName>
</protein>
<dbReference type="SUPFAM" id="SSF56112">
    <property type="entry name" value="Protein kinase-like (PK-like)"/>
    <property type="match status" value="1"/>
</dbReference>
<keyword evidence="8" id="KW-0519">Myristate</keyword>
<evidence type="ECO:0000256" key="7">
    <source>
        <dbReference type="ARBA" id="ARBA00022679"/>
    </source>
</evidence>
<dbReference type="EC" id="2.7.11.1" evidence="3"/>
<evidence type="ECO:0000256" key="11">
    <source>
        <dbReference type="ARBA" id="ARBA00022840"/>
    </source>
</evidence>
<evidence type="ECO:0000256" key="1">
    <source>
        <dbReference type="ARBA" id="ARBA00004193"/>
    </source>
</evidence>
<dbReference type="InterPro" id="IPR001245">
    <property type="entry name" value="Ser-Thr/Tyr_kinase_cat_dom"/>
</dbReference>
<keyword evidence="7" id="KW-0808">Transferase</keyword>
<dbReference type="GO" id="GO:0004674">
    <property type="term" value="F:protein serine/threonine kinase activity"/>
    <property type="evidence" value="ECO:0007669"/>
    <property type="project" value="UniProtKB-KW"/>
</dbReference>
<evidence type="ECO:0000256" key="15">
    <source>
        <dbReference type="ARBA" id="ARBA00048679"/>
    </source>
</evidence>
<keyword evidence="12" id="KW-0472">Membrane</keyword>
<dbReference type="AlphaFoldDB" id="A0A5N5P482"/>
<dbReference type="Gene3D" id="1.10.510.10">
    <property type="entry name" value="Transferase(Phosphotransferase) domain 1"/>
    <property type="match status" value="1"/>
</dbReference>
<keyword evidence="11" id="KW-0067">ATP-binding</keyword>
<evidence type="ECO:0000256" key="12">
    <source>
        <dbReference type="ARBA" id="ARBA00023136"/>
    </source>
</evidence>
<keyword evidence="18" id="KW-1185">Reference proteome</keyword>
<dbReference type="GO" id="GO:0005524">
    <property type="term" value="F:ATP binding"/>
    <property type="evidence" value="ECO:0007669"/>
    <property type="project" value="UniProtKB-KW"/>
</dbReference>
<keyword evidence="4" id="KW-1003">Cell membrane</keyword>
<dbReference type="FunFam" id="3.30.200.20:FF:000154">
    <property type="entry name" value="probable serine/threonine-protein kinase At4g35230"/>
    <property type="match status" value="1"/>
</dbReference>
<comment type="similarity">
    <text evidence="2">Belongs to the protein kinase superfamily. Ser/Thr protein kinase family.</text>
</comment>
<comment type="caution">
    <text evidence="17">The sequence shown here is derived from an EMBL/GenBank/DDBJ whole genome shotgun (WGS) entry which is preliminary data.</text>
</comment>
<comment type="catalytic activity">
    <reaction evidence="15">
        <text>L-seryl-[protein] + ATP = O-phospho-L-seryl-[protein] + ADP + H(+)</text>
        <dbReference type="Rhea" id="RHEA:17989"/>
        <dbReference type="Rhea" id="RHEA-COMP:9863"/>
        <dbReference type="Rhea" id="RHEA-COMP:11604"/>
        <dbReference type="ChEBI" id="CHEBI:15378"/>
        <dbReference type="ChEBI" id="CHEBI:29999"/>
        <dbReference type="ChEBI" id="CHEBI:30616"/>
        <dbReference type="ChEBI" id="CHEBI:83421"/>
        <dbReference type="ChEBI" id="CHEBI:456216"/>
        <dbReference type="EC" id="2.7.11.1"/>
    </reaction>
</comment>
<evidence type="ECO:0000256" key="6">
    <source>
        <dbReference type="ARBA" id="ARBA00022626"/>
    </source>
</evidence>
<dbReference type="Gene3D" id="3.30.200.20">
    <property type="entry name" value="Phosphorylase Kinase, domain 1"/>
    <property type="match status" value="1"/>
</dbReference>
<dbReference type="Gene3D" id="1.25.40.10">
    <property type="entry name" value="Tetratricopeptide repeat domain"/>
    <property type="match status" value="1"/>
</dbReference>
<dbReference type="InterPro" id="IPR058209">
    <property type="entry name" value="TPR_BSK1_C"/>
</dbReference>
<keyword evidence="5" id="KW-0723">Serine/threonine-protein kinase</keyword>
<evidence type="ECO:0000256" key="14">
    <source>
        <dbReference type="ARBA" id="ARBA00047899"/>
    </source>
</evidence>
<keyword evidence="13" id="KW-0449">Lipoprotein</keyword>
<dbReference type="PANTHER" id="PTHR45863:SF2">
    <property type="entry name" value="SERINE_THREONINE-PROTEIN KINASE BSK7-RELATED"/>
    <property type="match status" value="1"/>
</dbReference>
<proteinExistence type="inferred from homology"/>
<evidence type="ECO:0000256" key="3">
    <source>
        <dbReference type="ARBA" id="ARBA00012513"/>
    </source>
</evidence>
<evidence type="ECO:0000259" key="16">
    <source>
        <dbReference type="PROSITE" id="PS50011"/>
    </source>
</evidence>
<dbReference type="GO" id="GO:0009742">
    <property type="term" value="P:brassinosteroid mediated signaling pathway"/>
    <property type="evidence" value="ECO:0007669"/>
    <property type="project" value="UniProtKB-KW"/>
</dbReference>
<dbReference type="Proteomes" id="UP000326939">
    <property type="component" value="Chromosome 1"/>
</dbReference>
<dbReference type="InterPro" id="IPR011990">
    <property type="entry name" value="TPR-like_helical_dom_sf"/>
</dbReference>
<accession>A0A5N5P482</accession>
<evidence type="ECO:0000256" key="10">
    <source>
        <dbReference type="ARBA" id="ARBA00022777"/>
    </source>
</evidence>
<dbReference type="FunFam" id="1.10.510.10:FF:000069">
    <property type="entry name" value="probable serine/threonine-protein kinase At5g41260"/>
    <property type="match status" value="1"/>
</dbReference>
<dbReference type="PANTHER" id="PTHR45863">
    <property type="entry name" value="SERINE/THREONINE-PROTEIN KINASE BSK5"/>
    <property type="match status" value="1"/>
</dbReference>
<reference evidence="18" key="1">
    <citation type="journal article" date="2019" name="Gigascience">
        <title>De novo genome assembly of the endangered Acer yangbiense, a plant species with extremely small populations endemic to Yunnan Province, China.</title>
        <authorList>
            <person name="Yang J."/>
            <person name="Wariss H.M."/>
            <person name="Tao L."/>
            <person name="Zhang R."/>
            <person name="Yun Q."/>
            <person name="Hollingsworth P."/>
            <person name="Dao Z."/>
            <person name="Luo G."/>
            <person name="Guo H."/>
            <person name="Ma Y."/>
            <person name="Sun W."/>
        </authorList>
    </citation>
    <scope>NUCLEOTIDE SEQUENCE [LARGE SCALE GENOMIC DNA]</scope>
    <source>
        <strain evidence="18">cv. br00</strain>
    </source>
</reference>
<dbReference type="SUPFAM" id="SSF48452">
    <property type="entry name" value="TPR-like"/>
    <property type="match status" value="1"/>
</dbReference>
<comment type="catalytic activity">
    <reaction evidence="14">
        <text>L-threonyl-[protein] + ATP = O-phospho-L-threonyl-[protein] + ADP + H(+)</text>
        <dbReference type="Rhea" id="RHEA:46608"/>
        <dbReference type="Rhea" id="RHEA-COMP:11060"/>
        <dbReference type="Rhea" id="RHEA-COMP:11605"/>
        <dbReference type="ChEBI" id="CHEBI:15378"/>
        <dbReference type="ChEBI" id="CHEBI:30013"/>
        <dbReference type="ChEBI" id="CHEBI:30616"/>
        <dbReference type="ChEBI" id="CHEBI:61977"/>
        <dbReference type="ChEBI" id="CHEBI:456216"/>
        <dbReference type="EC" id="2.7.11.1"/>
    </reaction>
</comment>
<dbReference type="EMBL" id="VDCV01000001">
    <property type="protein sequence ID" value="KAB5573576.1"/>
    <property type="molecule type" value="Genomic_DNA"/>
</dbReference>
<dbReference type="InterPro" id="IPR000719">
    <property type="entry name" value="Prot_kinase_dom"/>
</dbReference>